<organism evidence="2">
    <name type="scientific">Aspergillus flavus</name>
    <dbReference type="NCBI Taxonomy" id="5059"/>
    <lineage>
        <taxon>Eukaryota</taxon>
        <taxon>Fungi</taxon>
        <taxon>Dikarya</taxon>
        <taxon>Ascomycota</taxon>
        <taxon>Pezizomycotina</taxon>
        <taxon>Eurotiomycetes</taxon>
        <taxon>Eurotiomycetidae</taxon>
        <taxon>Eurotiales</taxon>
        <taxon>Aspergillaceae</taxon>
        <taxon>Aspergillus</taxon>
        <taxon>Aspergillus subgen. Circumdati</taxon>
    </lineage>
</organism>
<keyword evidence="1" id="KW-0812">Transmembrane</keyword>
<name>A0A5N6H418_ASPFL</name>
<dbReference type="AlphaFoldDB" id="A0A5N6H418"/>
<proteinExistence type="predicted"/>
<dbReference type="Proteomes" id="UP000325434">
    <property type="component" value="Unassembled WGS sequence"/>
</dbReference>
<protein>
    <recommendedName>
        <fullName evidence="3">Transmembrane protein</fullName>
    </recommendedName>
</protein>
<evidence type="ECO:0008006" key="3">
    <source>
        <dbReference type="Google" id="ProtNLM"/>
    </source>
</evidence>
<dbReference type="EMBL" id="ML734584">
    <property type="protein sequence ID" value="KAB8247930.1"/>
    <property type="molecule type" value="Genomic_DNA"/>
</dbReference>
<feature type="transmembrane region" description="Helical" evidence="1">
    <location>
        <begin position="70"/>
        <end position="98"/>
    </location>
</feature>
<feature type="transmembrane region" description="Helical" evidence="1">
    <location>
        <begin position="32"/>
        <end position="58"/>
    </location>
</feature>
<keyword evidence="1" id="KW-1133">Transmembrane helix</keyword>
<sequence>MQARPNLSYKREMKEVYVLLAKNKKRRGKPHVYIPLCPRGPCAIMICAVIAALFAPLHQSQRYSIRRREFFFVSLCSARSFITPLVSFLYCFSISLFVRDRIVA</sequence>
<reference evidence="2" key="1">
    <citation type="submission" date="2019-04" db="EMBL/GenBank/DDBJ databases">
        <title>Friends and foes A comparative genomics study of 23 Aspergillus species from section Flavi.</title>
        <authorList>
            <consortium name="DOE Joint Genome Institute"/>
            <person name="Kjaerbolling I."/>
            <person name="Vesth T."/>
            <person name="Frisvad J.C."/>
            <person name="Nybo J.L."/>
            <person name="Theobald S."/>
            <person name="Kildgaard S."/>
            <person name="Isbrandt T."/>
            <person name="Kuo A."/>
            <person name="Sato A."/>
            <person name="Lyhne E.K."/>
            <person name="Kogle M.E."/>
            <person name="Wiebenga A."/>
            <person name="Kun R.S."/>
            <person name="Lubbers R.J."/>
            <person name="Makela M.R."/>
            <person name="Barry K."/>
            <person name="Chovatia M."/>
            <person name="Clum A."/>
            <person name="Daum C."/>
            <person name="Haridas S."/>
            <person name="He G."/>
            <person name="LaButti K."/>
            <person name="Lipzen A."/>
            <person name="Mondo S."/>
            <person name="Riley R."/>
            <person name="Salamov A."/>
            <person name="Simmons B.A."/>
            <person name="Magnuson J.K."/>
            <person name="Henrissat B."/>
            <person name="Mortensen U.H."/>
            <person name="Larsen T.O."/>
            <person name="Devries R.P."/>
            <person name="Grigoriev I.V."/>
            <person name="Machida M."/>
            <person name="Baker S.E."/>
            <person name="Andersen M.R."/>
        </authorList>
    </citation>
    <scope>NUCLEOTIDE SEQUENCE [LARGE SCALE GENOMIC DNA]</scope>
    <source>
        <strain evidence="2">CBS 121.62</strain>
    </source>
</reference>
<accession>A0A5N6H418</accession>
<evidence type="ECO:0000313" key="2">
    <source>
        <dbReference type="EMBL" id="KAB8247930.1"/>
    </source>
</evidence>
<evidence type="ECO:0000256" key="1">
    <source>
        <dbReference type="SAM" id="Phobius"/>
    </source>
</evidence>
<gene>
    <name evidence="2" type="ORF">BDV35DRAFT_179606</name>
</gene>
<keyword evidence="1" id="KW-0472">Membrane</keyword>